<proteinExistence type="predicted"/>
<accession>A0A0E9PK55</accession>
<protein>
    <submittedName>
        <fullName evidence="1">Uncharacterized protein</fullName>
    </submittedName>
</protein>
<reference evidence="1" key="2">
    <citation type="journal article" date="2015" name="Fish Shellfish Immunol.">
        <title>Early steps in the European eel (Anguilla anguilla)-Vibrio vulnificus interaction in the gills: Role of the RtxA13 toxin.</title>
        <authorList>
            <person name="Callol A."/>
            <person name="Pajuelo D."/>
            <person name="Ebbesson L."/>
            <person name="Teles M."/>
            <person name="MacKenzie S."/>
            <person name="Amaro C."/>
        </authorList>
    </citation>
    <scope>NUCLEOTIDE SEQUENCE</scope>
</reference>
<sequence length="45" mass="5379">MSTGDYICSMSIVMMQSGRRRRRRREEEEEMGAKCLLKWAQKVQI</sequence>
<evidence type="ECO:0000313" key="1">
    <source>
        <dbReference type="EMBL" id="JAH04455.1"/>
    </source>
</evidence>
<name>A0A0E9PK55_ANGAN</name>
<organism evidence="1">
    <name type="scientific">Anguilla anguilla</name>
    <name type="common">European freshwater eel</name>
    <name type="synonym">Muraena anguilla</name>
    <dbReference type="NCBI Taxonomy" id="7936"/>
    <lineage>
        <taxon>Eukaryota</taxon>
        <taxon>Metazoa</taxon>
        <taxon>Chordata</taxon>
        <taxon>Craniata</taxon>
        <taxon>Vertebrata</taxon>
        <taxon>Euteleostomi</taxon>
        <taxon>Actinopterygii</taxon>
        <taxon>Neopterygii</taxon>
        <taxon>Teleostei</taxon>
        <taxon>Anguilliformes</taxon>
        <taxon>Anguillidae</taxon>
        <taxon>Anguilla</taxon>
    </lineage>
</organism>
<reference evidence="1" key="1">
    <citation type="submission" date="2014-11" db="EMBL/GenBank/DDBJ databases">
        <authorList>
            <person name="Amaro Gonzalez C."/>
        </authorList>
    </citation>
    <scope>NUCLEOTIDE SEQUENCE</scope>
</reference>
<dbReference type="EMBL" id="GBXM01104122">
    <property type="protein sequence ID" value="JAH04455.1"/>
    <property type="molecule type" value="Transcribed_RNA"/>
</dbReference>
<dbReference type="AlphaFoldDB" id="A0A0E9PK55"/>